<dbReference type="PANTHER" id="PTHR33154">
    <property type="entry name" value="TRANSCRIPTIONAL REGULATOR, ARSR FAMILY"/>
    <property type="match status" value="1"/>
</dbReference>
<dbReference type="InterPro" id="IPR036388">
    <property type="entry name" value="WH-like_DNA-bd_sf"/>
</dbReference>
<dbReference type="InterPro" id="IPR036390">
    <property type="entry name" value="WH_DNA-bd_sf"/>
</dbReference>
<dbReference type="PRINTS" id="PR00778">
    <property type="entry name" value="HTHARSR"/>
</dbReference>
<dbReference type="Pfam" id="PF01022">
    <property type="entry name" value="HTH_5"/>
    <property type="match status" value="1"/>
</dbReference>
<reference evidence="5 6" key="1">
    <citation type="journal article" date="2015" name="Nature">
        <title>rRNA introns, odd ribosomes, and small enigmatic genomes across a large radiation of phyla.</title>
        <authorList>
            <person name="Brown C.T."/>
            <person name="Hug L.A."/>
            <person name="Thomas B.C."/>
            <person name="Sharon I."/>
            <person name="Castelle C.J."/>
            <person name="Singh A."/>
            <person name="Wilkins M.J."/>
            <person name="Williams K.H."/>
            <person name="Banfield J.F."/>
        </authorList>
    </citation>
    <scope>NUCLEOTIDE SEQUENCE [LARGE SCALE GENOMIC DNA]</scope>
</reference>
<keyword evidence="1" id="KW-0805">Transcription regulation</keyword>
<dbReference type="NCBIfam" id="NF033788">
    <property type="entry name" value="HTH_metalloreg"/>
    <property type="match status" value="1"/>
</dbReference>
<evidence type="ECO:0000256" key="1">
    <source>
        <dbReference type="ARBA" id="ARBA00023015"/>
    </source>
</evidence>
<dbReference type="SUPFAM" id="SSF46785">
    <property type="entry name" value="Winged helix' DNA-binding domain"/>
    <property type="match status" value="1"/>
</dbReference>
<dbReference type="EMBL" id="LBXO01000015">
    <property type="protein sequence ID" value="KKR33097.1"/>
    <property type="molecule type" value="Genomic_DNA"/>
</dbReference>
<dbReference type="AlphaFoldDB" id="A0A0G0T5K9"/>
<proteinExistence type="predicted"/>
<dbReference type="CDD" id="cd00090">
    <property type="entry name" value="HTH_ARSR"/>
    <property type="match status" value="1"/>
</dbReference>
<dbReference type="InterPro" id="IPR001845">
    <property type="entry name" value="HTH_ArsR_DNA-bd_dom"/>
</dbReference>
<comment type="caution">
    <text evidence="5">The sequence shown here is derived from an EMBL/GenBank/DDBJ whole genome shotgun (WGS) entry which is preliminary data.</text>
</comment>
<dbReference type="InterPro" id="IPR011991">
    <property type="entry name" value="ArsR-like_HTH"/>
</dbReference>
<protein>
    <submittedName>
        <fullName evidence="5">Transcriptional regulator, ArsR family</fullName>
    </submittedName>
</protein>
<dbReference type="PANTHER" id="PTHR33154:SF33">
    <property type="entry name" value="TRANSCRIPTIONAL REPRESSOR SDPR"/>
    <property type="match status" value="1"/>
</dbReference>
<evidence type="ECO:0000256" key="3">
    <source>
        <dbReference type="ARBA" id="ARBA00023163"/>
    </source>
</evidence>
<gene>
    <name evidence="5" type="ORF">UT64_C0015G0009</name>
</gene>
<dbReference type="InterPro" id="IPR051081">
    <property type="entry name" value="HTH_MetalResp_TranReg"/>
</dbReference>
<dbReference type="GO" id="GO:0003677">
    <property type="term" value="F:DNA binding"/>
    <property type="evidence" value="ECO:0007669"/>
    <property type="project" value="UniProtKB-KW"/>
</dbReference>
<evidence type="ECO:0000256" key="2">
    <source>
        <dbReference type="ARBA" id="ARBA00023125"/>
    </source>
</evidence>
<evidence type="ECO:0000259" key="4">
    <source>
        <dbReference type="PROSITE" id="PS50987"/>
    </source>
</evidence>
<keyword evidence="3" id="KW-0804">Transcription</keyword>
<sequence length="88" mass="10358">MNKELFSFIRAIGEPKRMLILNHLKKECCVGELWKRLGMAQNLTSHHLRVLKQAKLIKSEKRGLKVVYELNQENINKNLKILEGYLKK</sequence>
<evidence type="ECO:0000313" key="5">
    <source>
        <dbReference type="EMBL" id="KKR33097.1"/>
    </source>
</evidence>
<accession>A0A0G0T5K9</accession>
<organism evidence="5 6">
    <name type="scientific">Candidatus Falkowbacteria bacterium GW2011_GWF2_39_8</name>
    <dbReference type="NCBI Taxonomy" id="1618642"/>
    <lineage>
        <taxon>Bacteria</taxon>
        <taxon>Candidatus Falkowiibacteriota</taxon>
    </lineage>
</organism>
<dbReference type="Gene3D" id="1.10.10.10">
    <property type="entry name" value="Winged helix-like DNA-binding domain superfamily/Winged helix DNA-binding domain"/>
    <property type="match status" value="1"/>
</dbReference>
<dbReference type="PROSITE" id="PS50987">
    <property type="entry name" value="HTH_ARSR_2"/>
    <property type="match status" value="1"/>
</dbReference>
<dbReference type="SMART" id="SM00418">
    <property type="entry name" value="HTH_ARSR"/>
    <property type="match status" value="1"/>
</dbReference>
<keyword evidence="2" id="KW-0238">DNA-binding</keyword>
<feature type="domain" description="HTH arsR-type" evidence="4">
    <location>
        <begin position="1"/>
        <end position="88"/>
    </location>
</feature>
<evidence type="ECO:0000313" key="6">
    <source>
        <dbReference type="Proteomes" id="UP000034137"/>
    </source>
</evidence>
<dbReference type="Proteomes" id="UP000034137">
    <property type="component" value="Unassembled WGS sequence"/>
</dbReference>
<name>A0A0G0T5K9_9BACT</name>
<dbReference type="GO" id="GO:0003700">
    <property type="term" value="F:DNA-binding transcription factor activity"/>
    <property type="evidence" value="ECO:0007669"/>
    <property type="project" value="InterPro"/>
</dbReference>